<dbReference type="EMBL" id="SWFS01000014">
    <property type="protein sequence ID" value="KAA8917697.1"/>
    <property type="molecule type" value="Genomic_DNA"/>
</dbReference>
<dbReference type="SUPFAM" id="SSF55856">
    <property type="entry name" value="Cytochrome b5-like heme/steroid binding domain"/>
    <property type="match status" value="1"/>
</dbReference>
<dbReference type="Proteomes" id="UP000761534">
    <property type="component" value="Unassembled WGS sequence"/>
</dbReference>
<dbReference type="Pfam" id="PF00063">
    <property type="entry name" value="Myosin_head"/>
    <property type="match status" value="1"/>
</dbReference>
<name>A0A642VE94_9ASCO</name>
<dbReference type="Gene3D" id="1.20.58.530">
    <property type="match status" value="1"/>
</dbReference>
<dbReference type="InterPro" id="IPR036961">
    <property type="entry name" value="Kinesin_motor_dom_sf"/>
</dbReference>
<protein>
    <recommendedName>
        <fullName evidence="2">chitin synthase</fullName>
        <ecNumber evidence="2">2.4.1.16</ecNumber>
    </recommendedName>
</protein>
<dbReference type="SUPFAM" id="SSF53448">
    <property type="entry name" value="Nucleotide-diphospho-sugar transferases"/>
    <property type="match status" value="1"/>
</dbReference>
<accession>A0A642VE94</accession>
<evidence type="ECO:0000256" key="9">
    <source>
        <dbReference type="ARBA" id="ARBA00023136"/>
    </source>
</evidence>
<keyword evidence="5" id="KW-0808">Transferase</keyword>
<keyword evidence="12" id="KW-0547">Nucleotide-binding</keyword>
<dbReference type="PROSITE" id="PS51998">
    <property type="entry name" value="DEK_C"/>
    <property type="match status" value="1"/>
</dbReference>
<dbReference type="PANTHER" id="PTHR22914">
    <property type="entry name" value="CHITIN SYNTHASE"/>
    <property type="match status" value="1"/>
</dbReference>
<proteinExistence type="inferred from homology"/>
<organism evidence="17 18">
    <name type="scientific">Trichomonascus ciferrii</name>
    <dbReference type="NCBI Taxonomy" id="44093"/>
    <lineage>
        <taxon>Eukaryota</taxon>
        <taxon>Fungi</taxon>
        <taxon>Dikarya</taxon>
        <taxon>Ascomycota</taxon>
        <taxon>Saccharomycotina</taxon>
        <taxon>Dipodascomycetes</taxon>
        <taxon>Dipodascales</taxon>
        <taxon>Trichomonascaceae</taxon>
        <taxon>Trichomonascus</taxon>
        <taxon>Trichomonascus ciferrii complex</taxon>
    </lineage>
</organism>
<feature type="transmembrane region" description="Helical" evidence="14">
    <location>
        <begin position="1563"/>
        <end position="1584"/>
    </location>
</feature>
<dbReference type="InterPro" id="IPR001609">
    <property type="entry name" value="Myosin_head_motor_dom-like"/>
</dbReference>
<dbReference type="GO" id="GO:0004100">
    <property type="term" value="F:chitin synthase activity"/>
    <property type="evidence" value="ECO:0007669"/>
    <property type="project" value="UniProtKB-EC"/>
</dbReference>
<keyword evidence="12" id="KW-0067">ATP-binding</keyword>
<feature type="domain" description="DEK-C" evidence="16">
    <location>
        <begin position="1755"/>
        <end position="1810"/>
    </location>
</feature>
<dbReference type="SUPFAM" id="SSF52540">
    <property type="entry name" value="P-loop containing nucleoside triphosphate hydrolases"/>
    <property type="match status" value="1"/>
</dbReference>
<keyword evidence="9 14" id="KW-0472">Membrane</keyword>
<dbReference type="Gene3D" id="3.40.850.10">
    <property type="entry name" value="Kinesin motor domain"/>
    <property type="match status" value="1"/>
</dbReference>
<evidence type="ECO:0000313" key="18">
    <source>
        <dbReference type="Proteomes" id="UP000761534"/>
    </source>
</evidence>
<feature type="transmembrane region" description="Helical" evidence="14">
    <location>
        <begin position="1138"/>
        <end position="1160"/>
    </location>
</feature>
<dbReference type="InterPro" id="IPR004835">
    <property type="entry name" value="Chitin_synth"/>
</dbReference>
<evidence type="ECO:0000259" key="16">
    <source>
        <dbReference type="PROSITE" id="PS51998"/>
    </source>
</evidence>
<evidence type="ECO:0000256" key="8">
    <source>
        <dbReference type="ARBA" id="ARBA00023123"/>
    </source>
</evidence>
<feature type="binding site" evidence="12">
    <location>
        <begin position="86"/>
        <end position="93"/>
    </location>
    <ligand>
        <name>ATP</name>
        <dbReference type="ChEBI" id="CHEBI:30616"/>
    </ligand>
</feature>
<feature type="transmembrane region" description="Helical" evidence="14">
    <location>
        <begin position="873"/>
        <end position="895"/>
    </location>
</feature>
<dbReference type="SMART" id="SM00242">
    <property type="entry name" value="MYSc"/>
    <property type="match status" value="1"/>
</dbReference>
<evidence type="ECO:0000256" key="3">
    <source>
        <dbReference type="ARBA" id="ARBA00022475"/>
    </source>
</evidence>
<comment type="caution">
    <text evidence="17">The sequence shown here is derived from an EMBL/GenBank/DDBJ whole genome shotgun (WGS) entry which is preliminary data.</text>
</comment>
<dbReference type="Gene3D" id="1.10.10.60">
    <property type="entry name" value="Homeodomain-like"/>
    <property type="match status" value="1"/>
</dbReference>
<dbReference type="VEuPathDB" id="FungiDB:TRICI_000136"/>
<dbReference type="PANTHER" id="PTHR22914:SF45">
    <property type="entry name" value="CHITIN SYNTHASE"/>
    <property type="match status" value="1"/>
</dbReference>
<sequence>MAPQSMAMDLSILPASTLTDHALTSHIASRYHQGLPFVTISTGTLIALNTFSPFDINQDQTFKDLAARIYNRLCKRGESQVIVFLGESGSGKTEFRNSLTSHLLSNLLSDVCFIEAQLGFWEAYPIRKIRLNCETSLLMSLALSNNPLSTKIKHAEFVFSAFTTTKTNSSLSASKAGSVLEFQYDSDATLIGASFLDYRLERARITKVPTAERNYHVFYYLLAGTSESEKEHLDLSEVTSARYRYLGHHAQLRVGIDDKQRFKQFKTALKALEFTRADIANICQILAAILHIGQLSFRSTGADGTSSAAIEVTNTDILSCISSFLGVRANVLETTLSYKTVTVQRDRVTLVLDQKGARENADELSRALYTLLFSWILEKINTRLSQSRNEWTDEMYSLIDTTIKIADFPGFTISSSVPTLDKLLHNSANEVLYNFMLSSYYEKPVEKFGSEEVVVPASEYFDNSDTVKTLMRSSVGLLSVIDDATRRGKEDPQLLTSIKRRFDKNPAIECTSLSQSFSVRHFSGEVEYSVQNLIDSNAESISGDIISLFTSSSSSDFLKAVFNSSAVVEDSLSNNEEVTQAHLSSRPLRQPSVAHRTTKDDDSSATKKKKKKVHYACGQFLSAIDSLVDSFEGANPYFVLCLKPNDHRLSGSFDARCVRQQIKAFGVPELAKRTKQNDFSVFLTFNEFLNLVNADSEDTNSVLPLGTSERDQTINSVTARSWSERDARIGLTGIFLSENAWLQLVDPKMSFADDANQRYLDAGYEGGFIPAYAENEGFYYDMDTKSIGGATTGGDMFRYIDNRSMQKDQLIHSKELGEGDGEDTEEIQESGSRKRWLFLVYLLTWWIPDYFIKKLGRIRDKQIRIAWREKFAINLMIWFTCIFCVLFLIGFPLLICPLQNVMSPEELTQYNTDDSDKQYTSIRGVVLDITKFANSHYPSIVPNDDILDYGGKPSDDLFPIQVSAVCSGGNGSKPISPYIVYGDSDTNNYTDENAKYHDFRYFTNDSRPDWYLQKMKFLNKNYRKAYIGYTDKAIKKKVDEEDKVMATLHGYVYDVTDYIAGEVSTKAPPGESVPDNIDKNFMNNDVMDLFQSFSGQDISKHYDNLNLSPEEKKEINRCLRNIFMVGKKDTQNSAKCKFARYFLLAITIFVVAIIAFKFFAALQFSRNNRPDDLDRFFICQVPAYTEDEDSLRRAIDSLARMKYDDKRKLLFVICDGNIVGAGNDRSTPKIVLDILGSPGHVNPPALSFESLGEGQQQHNKGKVYSGLYEVSGHIVPYVVVVKVGKNNEHSKPGNRGKRDSQMILMRFLNRVHYNMPMNPMELELYHNIQNIIGVNPAYYEYLLQTDADTMVAPDSASQMISAMIHDTRLQAICGETELSNAKSSIVTMMQVYEYYISHNLVKAFESLFGSVTCLPGCFSLYRIYETGSGKPLFVSNAIVNGYSENRVDTLHMKNLLHLGEDRYLTTLLLKHNSRFKTKFLRHAKAWTVAPGNWSVFLSQRRRWINSTVHNLIELAPMGNMCGFCCFSMRFIVIVDLFSTIIQPVTVAYLAYLFYLIGQDKDNIPITSIILLAAIYGLQAVIFLLRRRWEMIGWMLVYIVSIPIFSLALPLYSFWYMDDFSWGNTRLVQNEKGKKILITNEGKFDPREIPMQRWQDYQHEAWQRHESGAADNADTVTMRSSHLGTEMMYGQEGGSRPASQFGLNQQRPMSAGPSEMASFYQPPGATRASTMRSSTFGGDVEMSMLNQHRHSSSIMVPSDEQLTNEIREILRTADLMTVTKKSIRLQLENKFGVKLTAKREYINHVTEAILTGEL</sequence>
<evidence type="ECO:0000256" key="13">
    <source>
        <dbReference type="SAM" id="MobiDB-lite"/>
    </source>
</evidence>
<dbReference type="Gene3D" id="1.10.10.820">
    <property type="match status" value="1"/>
</dbReference>
<evidence type="ECO:0000256" key="4">
    <source>
        <dbReference type="ARBA" id="ARBA00022676"/>
    </source>
</evidence>
<evidence type="ECO:0000256" key="14">
    <source>
        <dbReference type="SAM" id="Phobius"/>
    </source>
</evidence>
<dbReference type="GO" id="GO:0003779">
    <property type="term" value="F:actin binding"/>
    <property type="evidence" value="ECO:0007669"/>
    <property type="project" value="UniProtKB-KW"/>
</dbReference>
<evidence type="ECO:0000313" key="17">
    <source>
        <dbReference type="EMBL" id="KAA8917697.1"/>
    </source>
</evidence>
<keyword evidence="11" id="KW-0325">Glycoprotein</keyword>
<comment type="similarity">
    <text evidence="12">Belongs to the TRAFAC class myosin-kinesin ATPase superfamily. Myosin family.</text>
</comment>
<feature type="transmembrane region" description="Helical" evidence="14">
    <location>
        <begin position="836"/>
        <end position="852"/>
    </location>
</feature>
<dbReference type="InterPro" id="IPR029044">
    <property type="entry name" value="Nucleotide-diphossugar_trans"/>
</dbReference>
<dbReference type="GO" id="GO:0006031">
    <property type="term" value="P:chitin biosynthetic process"/>
    <property type="evidence" value="ECO:0007669"/>
    <property type="project" value="TreeGrafter"/>
</dbReference>
<comment type="subcellular location">
    <subcellularLocation>
        <location evidence="1">Cell membrane</location>
        <topology evidence="1">Multi-pass membrane protein</topology>
    </subcellularLocation>
</comment>
<keyword evidence="10 12" id="KW-0505">Motor protein</keyword>
<dbReference type="InterPro" id="IPR027417">
    <property type="entry name" value="P-loop_NTPase"/>
</dbReference>
<evidence type="ECO:0000256" key="7">
    <source>
        <dbReference type="ARBA" id="ARBA00022989"/>
    </source>
</evidence>
<dbReference type="PROSITE" id="PS51456">
    <property type="entry name" value="MYOSIN_MOTOR"/>
    <property type="match status" value="1"/>
</dbReference>
<keyword evidence="6 14" id="KW-0812">Transmembrane</keyword>
<dbReference type="Pfam" id="PF03142">
    <property type="entry name" value="Chitin_synth_2"/>
    <property type="match status" value="1"/>
</dbReference>
<dbReference type="GO" id="GO:0031505">
    <property type="term" value="P:fungal-type cell wall organization"/>
    <property type="evidence" value="ECO:0007669"/>
    <property type="project" value="TreeGrafter"/>
</dbReference>
<evidence type="ECO:0000259" key="15">
    <source>
        <dbReference type="PROSITE" id="PS51456"/>
    </source>
</evidence>
<dbReference type="InterPro" id="IPR014876">
    <property type="entry name" value="DEK_C"/>
</dbReference>
<keyword evidence="8 12" id="KW-0518">Myosin</keyword>
<keyword evidence="12" id="KW-0009">Actin-binding</keyword>
<dbReference type="EC" id="2.4.1.16" evidence="2"/>
<feature type="transmembrane region" description="Helical" evidence="14">
    <location>
        <begin position="1591"/>
        <end position="1616"/>
    </location>
</feature>
<keyword evidence="3" id="KW-1003">Cell membrane</keyword>
<dbReference type="GO" id="GO:0030428">
    <property type="term" value="C:cell septum"/>
    <property type="evidence" value="ECO:0007669"/>
    <property type="project" value="TreeGrafter"/>
</dbReference>
<dbReference type="SUPFAM" id="SSF109715">
    <property type="entry name" value="DEK C-terminal domain"/>
    <property type="match status" value="1"/>
</dbReference>
<dbReference type="OrthoDB" id="370884at2759"/>
<dbReference type="InterPro" id="IPR036400">
    <property type="entry name" value="Cyt_B5-like_heme/steroid_sf"/>
</dbReference>
<dbReference type="GO" id="GO:0005886">
    <property type="term" value="C:plasma membrane"/>
    <property type="evidence" value="ECO:0007669"/>
    <property type="project" value="UniProtKB-SubCell"/>
</dbReference>
<dbReference type="GO" id="GO:0005524">
    <property type="term" value="F:ATP binding"/>
    <property type="evidence" value="ECO:0007669"/>
    <property type="project" value="UniProtKB-UniRule"/>
</dbReference>
<dbReference type="Gene3D" id="1.20.120.720">
    <property type="entry name" value="Myosin VI head, motor domain, U50 subdomain"/>
    <property type="match status" value="1"/>
</dbReference>
<dbReference type="Pfam" id="PF08766">
    <property type="entry name" value="DEK_C"/>
    <property type="match status" value="1"/>
</dbReference>
<dbReference type="GO" id="GO:0016459">
    <property type="term" value="C:myosin complex"/>
    <property type="evidence" value="ECO:0007669"/>
    <property type="project" value="UniProtKB-KW"/>
</dbReference>
<evidence type="ECO:0000256" key="11">
    <source>
        <dbReference type="ARBA" id="ARBA00023180"/>
    </source>
</evidence>
<feature type="transmembrane region" description="Helical" evidence="14">
    <location>
        <begin position="1530"/>
        <end position="1557"/>
    </location>
</feature>
<feature type="region of interest" description="Actin-binding" evidence="12">
    <location>
        <begin position="624"/>
        <end position="646"/>
    </location>
</feature>
<evidence type="ECO:0000256" key="10">
    <source>
        <dbReference type="ARBA" id="ARBA00023175"/>
    </source>
</evidence>
<feature type="region of interest" description="Disordered" evidence="13">
    <location>
        <begin position="578"/>
        <end position="608"/>
    </location>
</feature>
<dbReference type="GO" id="GO:0003774">
    <property type="term" value="F:cytoskeletal motor activity"/>
    <property type="evidence" value="ECO:0007669"/>
    <property type="project" value="UniProtKB-UniRule"/>
</dbReference>
<keyword evidence="7 14" id="KW-1133">Transmembrane helix</keyword>
<keyword evidence="18" id="KW-1185">Reference proteome</keyword>
<evidence type="ECO:0000256" key="12">
    <source>
        <dbReference type="PROSITE-ProRule" id="PRU00782"/>
    </source>
</evidence>
<evidence type="ECO:0000256" key="1">
    <source>
        <dbReference type="ARBA" id="ARBA00004651"/>
    </source>
</evidence>
<evidence type="ECO:0000256" key="5">
    <source>
        <dbReference type="ARBA" id="ARBA00022679"/>
    </source>
</evidence>
<keyword evidence="4" id="KW-0328">Glycosyltransferase</keyword>
<gene>
    <name evidence="17" type="ORF">TRICI_000136</name>
</gene>
<evidence type="ECO:0000256" key="2">
    <source>
        <dbReference type="ARBA" id="ARBA00012543"/>
    </source>
</evidence>
<reference evidence="17" key="1">
    <citation type="journal article" date="2019" name="G3 (Bethesda)">
        <title>Genome Assemblies of Two Rare Opportunistic Yeast Pathogens: Diutina rugosa (syn. Candida rugosa) and Trichomonascus ciferrii (syn. Candida ciferrii).</title>
        <authorList>
            <person name="Mixao V."/>
            <person name="Saus E."/>
            <person name="Hansen A.P."/>
            <person name="Lass-Florl C."/>
            <person name="Gabaldon T."/>
        </authorList>
    </citation>
    <scope>NUCLEOTIDE SEQUENCE</scope>
    <source>
        <strain evidence="17">CBS 4856</strain>
    </source>
</reference>
<feature type="domain" description="Myosin motor" evidence="15">
    <location>
        <begin position="1"/>
        <end position="749"/>
    </location>
</feature>
<evidence type="ECO:0000256" key="6">
    <source>
        <dbReference type="ARBA" id="ARBA00022692"/>
    </source>
</evidence>